<keyword evidence="2" id="KW-1133">Transmembrane helix</keyword>
<dbReference type="OMA" id="PAMIMIT"/>
<organism evidence="4 5">
    <name type="scientific">Actinidia chinensis var. chinensis</name>
    <name type="common">Chinese soft-hair kiwi</name>
    <dbReference type="NCBI Taxonomy" id="1590841"/>
    <lineage>
        <taxon>Eukaryota</taxon>
        <taxon>Viridiplantae</taxon>
        <taxon>Streptophyta</taxon>
        <taxon>Embryophyta</taxon>
        <taxon>Tracheophyta</taxon>
        <taxon>Spermatophyta</taxon>
        <taxon>Magnoliopsida</taxon>
        <taxon>eudicotyledons</taxon>
        <taxon>Gunneridae</taxon>
        <taxon>Pentapetalae</taxon>
        <taxon>asterids</taxon>
        <taxon>Ericales</taxon>
        <taxon>Actinidiaceae</taxon>
        <taxon>Actinidia</taxon>
    </lineage>
</organism>
<evidence type="ECO:0000256" key="3">
    <source>
        <dbReference type="SAM" id="SignalP"/>
    </source>
</evidence>
<keyword evidence="5" id="KW-1185">Reference proteome</keyword>
<name>A0A2R6PW69_ACTCC</name>
<gene>
    <name evidence="4" type="ORF">CEY00_Acc24588</name>
</gene>
<evidence type="ECO:0000313" key="4">
    <source>
        <dbReference type="EMBL" id="PSR98000.1"/>
    </source>
</evidence>
<feature type="transmembrane region" description="Helical" evidence="2">
    <location>
        <begin position="125"/>
        <end position="146"/>
    </location>
</feature>
<keyword evidence="2" id="KW-0812">Transmembrane</keyword>
<accession>A0A2R6PW69</accession>
<dbReference type="OrthoDB" id="1648650at2759"/>
<reference evidence="5" key="2">
    <citation type="journal article" date="2018" name="BMC Genomics">
        <title>A manually annotated Actinidia chinensis var. chinensis (kiwifruit) genome highlights the challenges associated with draft genomes and gene prediction in plants.</title>
        <authorList>
            <person name="Pilkington S.M."/>
            <person name="Crowhurst R."/>
            <person name="Hilario E."/>
            <person name="Nardozza S."/>
            <person name="Fraser L."/>
            <person name="Peng Y."/>
            <person name="Gunaseelan K."/>
            <person name="Simpson R."/>
            <person name="Tahir J."/>
            <person name="Deroles S.C."/>
            <person name="Templeton K."/>
            <person name="Luo Z."/>
            <person name="Davy M."/>
            <person name="Cheng C."/>
            <person name="McNeilage M."/>
            <person name="Scaglione D."/>
            <person name="Liu Y."/>
            <person name="Zhang Q."/>
            <person name="Datson P."/>
            <person name="De Silva N."/>
            <person name="Gardiner S.E."/>
            <person name="Bassett H."/>
            <person name="Chagne D."/>
            <person name="McCallum J."/>
            <person name="Dzierzon H."/>
            <person name="Deng C."/>
            <person name="Wang Y.Y."/>
            <person name="Barron L."/>
            <person name="Manako K."/>
            <person name="Bowen J."/>
            <person name="Foster T.M."/>
            <person name="Erridge Z.A."/>
            <person name="Tiffin H."/>
            <person name="Waite C.N."/>
            <person name="Davies K.M."/>
            <person name="Grierson E.P."/>
            <person name="Laing W.A."/>
            <person name="Kirk R."/>
            <person name="Chen X."/>
            <person name="Wood M."/>
            <person name="Montefiori M."/>
            <person name="Brummell D.A."/>
            <person name="Schwinn K.E."/>
            <person name="Catanach A."/>
            <person name="Fullerton C."/>
            <person name="Li D."/>
            <person name="Meiyalaghan S."/>
            <person name="Nieuwenhuizen N."/>
            <person name="Read N."/>
            <person name="Prakash R."/>
            <person name="Hunter D."/>
            <person name="Zhang H."/>
            <person name="McKenzie M."/>
            <person name="Knabel M."/>
            <person name="Harris A."/>
            <person name="Allan A.C."/>
            <person name="Gleave A."/>
            <person name="Chen A."/>
            <person name="Janssen B.J."/>
            <person name="Plunkett B."/>
            <person name="Ampomah-Dwamena C."/>
            <person name="Voogd C."/>
            <person name="Leif D."/>
            <person name="Lafferty D."/>
            <person name="Souleyre E.J.F."/>
            <person name="Varkonyi-Gasic E."/>
            <person name="Gambi F."/>
            <person name="Hanley J."/>
            <person name="Yao J.L."/>
            <person name="Cheung J."/>
            <person name="David K.M."/>
            <person name="Warren B."/>
            <person name="Marsh K."/>
            <person name="Snowden K.C."/>
            <person name="Lin-Wang K."/>
            <person name="Brian L."/>
            <person name="Martinez-Sanchez M."/>
            <person name="Wang M."/>
            <person name="Ileperuma N."/>
            <person name="Macnee N."/>
            <person name="Campin R."/>
            <person name="McAtee P."/>
            <person name="Drummond R.S.M."/>
            <person name="Espley R.V."/>
            <person name="Ireland H.S."/>
            <person name="Wu R."/>
            <person name="Atkinson R.G."/>
            <person name="Karunairetnam S."/>
            <person name="Bulley S."/>
            <person name="Chunkath S."/>
            <person name="Hanley Z."/>
            <person name="Storey R."/>
            <person name="Thrimawithana A.H."/>
            <person name="Thomson S."/>
            <person name="David C."/>
            <person name="Testolin R."/>
            <person name="Huang H."/>
            <person name="Hellens R.P."/>
            <person name="Schaffer R.J."/>
        </authorList>
    </citation>
    <scope>NUCLEOTIDE SEQUENCE [LARGE SCALE GENOMIC DNA]</scope>
    <source>
        <strain evidence="5">cv. Red5</strain>
    </source>
</reference>
<feature type="signal peptide" evidence="3">
    <location>
        <begin position="1"/>
        <end position="19"/>
    </location>
</feature>
<dbReference type="InParanoid" id="A0A2R6PW69"/>
<keyword evidence="3" id="KW-0732">Signal</keyword>
<feature type="chain" id="PRO_5015312843" evidence="3">
    <location>
        <begin position="20"/>
        <end position="150"/>
    </location>
</feature>
<feature type="region of interest" description="Disordered" evidence="1">
    <location>
        <begin position="46"/>
        <end position="88"/>
    </location>
</feature>
<sequence length="150" mass="15300">MGAKEVLAFLMVSFHFCYSASLFPQGKNLPSAHLQEKAGEIETGELKTSTHHGGENGIAHRSNFDAGGRGGSHGRGKSGSGADGNGGTYASPKTAGTAVIPLYAAGAAGSHRNHRGAASCNRSSIGLPTLCAVILASLIVHIYIVLESKA</sequence>
<dbReference type="Proteomes" id="UP000241394">
    <property type="component" value="Chromosome LG22"/>
</dbReference>
<dbReference type="PANTHER" id="PTHR36245:SF7">
    <property type="entry name" value="GLYCINE-RICH PROTEIN"/>
    <property type="match status" value="1"/>
</dbReference>
<protein>
    <submittedName>
        <fullName evidence="4">G surface protein, allelic form 156 like</fullName>
    </submittedName>
</protein>
<dbReference type="EMBL" id="NKQK01000022">
    <property type="protein sequence ID" value="PSR98000.1"/>
    <property type="molecule type" value="Genomic_DNA"/>
</dbReference>
<evidence type="ECO:0000256" key="1">
    <source>
        <dbReference type="SAM" id="MobiDB-lite"/>
    </source>
</evidence>
<feature type="compositionally biased region" description="Gly residues" evidence="1">
    <location>
        <begin position="67"/>
        <end position="87"/>
    </location>
</feature>
<evidence type="ECO:0000256" key="2">
    <source>
        <dbReference type="SAM" id="Phobius"/>
    </source>
</evidence>
<evidence type="ECO:0000313" key="5">
    <source>
        <dbReference type="Proteomes" id="UP000241394"/>
    </source>
</evidence>
<reference evidence="4 5" key="1">
    <citation type="submission" date="2017-07" db="EMBL/GenBank/DDBJ databases">
        <title>An improved, manually edited Actinidia chinensis var. chinensis (kiwifruit) genome highlights the challenges associated with draft genomes and gene prediction in plants.</title>
        <authorList>
            <person name="Pilkington S."/>
            <person name="Crowhurst R."/>
            <person name="Hilario E."/>
            <person name="Nardozza S."/>
            <person name="Fraser L."/>
            <person name="Peng Y."/>
            <person name="Gunaseelan K."/>
            <person name="Simpson R."/>
            <person name="Tahir J."/>
            <person name="Deroles S."/>
            <person name="Templeton K."/>
            <person name="Luo Z."/>
            <person name="Davy M."/>
            <person name="Cheng C."/>
            <person name="Mcneilage M."/>
            <person name="Scaglione D."/>
            <person name="Liu Y."/>
            <person name="Zhang Q."/>
            <person name="Datson P."/>
            <person name="De Silva N."/>
            <person name="Gardiner S."/>
            <person name="Bassett H."/>
            <person name="Chagne D."/>
            <person name="Mccallum J."/>
            <person name="Dzierzon H."/>
            <person name="Deng C."/>
            <person name="Wang Y.-Y."/>
            <person name="Barron N."/>
            <person name="Manako K."/>
            <person name="Bowen J."/>
            <person name="Foster T."/>
            <person name="Erridge Z."/>
            <person name="Tiffin H."/>
            <person name="Waite C."/>
            <person name="Davies K."/>
            <person name="Grierson E."/>
            <person name="Laing W."/>
            <person name="Kirk R."/>
            <person name="Chen X."/>
            <person name="Wood M."/>
            <person name="Montefiori M."/>
            <person name="Brummell D."/>
            <person name="Schwinn K."/>
            <person name="Catanach A."/>
            <person name="Fullerton C."/>
            <person name="Li D."/>
            <person name="Meiyalaghan S."/>
            <person name="Nieuwenhuizen N."/>
            <person name="Read N."/>
            <person name="Prakash R."/>
            <person name="Hunter D."/>
            <person name="Zhang H."/>
            <person name="Mckenzie M."/>
            <person name="Knabel M."/>
            <person name="Harris A."/>
            <person name="Allan A."/>
            <person name="Chen A."/>
            <person name="Janssen B."/>
            <person name="Plunkett B."/>
            <person name="Dwamena C."/>
            <person name="Voogd C."/>
            <person name="Leif D."/>
            <person name="Lafferty D."/>
            <person name="Souleyre E."/>
            <person name="Varkonyi-Gasic E."/>
            <person name="Gambi F."/>
            <person name="Hanley J."/>
            <person name="Yao J.-L."/>
            <person name="Cheung J."/>
            <person name="David K."/>
            <person name="Warren B."/>
            <person name="Marsh K."/>
            <person name="Snowden K."/>
            <person name="Lin-Wang K."/>
            <person name="Brian L."/>
            <person name="Martinez-Sanchez M."/>
            <person name="Wang M."/>
            <person name="Ileperuma N."/>
            <person name="Macnee N."/>
            <person name="Campin R."/>
            <person name="Mcatee P."/>
            <person name="Drummond R."/>
            <person name="Espley R."/>
            <person name="Ireland H."/>
            <person name="Wu R."/>
            <person name="Atkinson R."/>
            <person name="Karunairetnam S."/>
            <person name="Bulley S."/>
            <person name="Chunkath S."/>
            <person name="Hanley Z."/>
            <person name="Storey R."/>
            <person name="Thrimawithana A."/>
            <person name="Thomson S."/>
            <person name="David C."/>
            <person name="Testolin R."/>
        </authorList>
    </citation>
    <scope>NUCLEOTIDE SEQUENCE [LARGE SCALE GENOMIC DNA]</scope>
    <source>
        <strain evidence="5">cv. Red5</strain>
        <tissue evidence="4">Young leaf</tissue>
    </source>
</reference>
<dbReference type="AlphaFoldDB" id="A0A2R6PW69"/>
<dbReference type="Gramene" id="PSR98000">
    <property type="protein sequence ID" value="PSR98000"/>
    <property type="gene ID" value="CEY00_Acc24588"/>
</dbReference>
<proteinExistence type="predicted"/>
<dbReference type="PANTHER" id="PTHR36245">
    <property type="entry name" value="GLYCINE-RICH PROTEIN DOT1-LIKE"/>
    <property type="match status" value="1"/>
</dbReference>
<comment type="caution">
    <text evidence="4">The sequence shown here is derived from an EMBL/GenBank/DDBJ whole genome shotgun (WGS) entry which is preliminary data.</text>
</comment>
<keyword evidence="2" id="KW-0472">Membrane</keyword>